<feature type="binding site" evidence="7">
    <location>
        <position position="101"/>
    </location>
    <ligand>
        <name>5-phospho-alpha-D-ribose 1-diphosphate</name>
        <dbReference type="ChEBI" id="CHEBI:58017"/>
        <note>ligand shared between dimeric partners</note>
    </ligand>
</feature>
<dbReference type="InterPro" id="IPR000836">
    <property type="entry name" value="PRTase_dom"/>
</dbReference>
<dbReference type="HAMAP" id="MF_01208">
    <property type="entry name" value="PyrE"/>
    <property type="match status" value="1"/>
</dbReference>
<feature type="binding site" evidence="7">
    <location>
        <position position="95"/>
    </location>
    <ligand>
        <name>5-phospho-alpha-D-ribose 1-diphosphate</name>
        <dbReference type="ChEBI" id="CHEBI:58017"/>
        <note>ligand shared between dimeric partners</note>
    </ligand>
</feature>
<accession>F0SKH3</accession>
<comment type="caution">
    <text evidence="7">Lacks conserved residue(s) required for the propagation of feature annotation.</text>
</comment>
<feature type="domain" description="Phosphoribosyltransferase" evidence="8">
    <location>
        <begin position="92"/>
        <end position="158"/>
    </location>
</feature>
<comment type="cofactor">
    <cofactor evidence="7">
        <name>Mg(2+)</name>
        <dbReference type="ChEBI" id="CHEBI:18420"/>
    </cofactor>
</comment>
<feature type="binding site" description="in other chain" evidence="7">
    <location>
        <position position="96"/>
    </location>
    <ligand>
        <name>5-phospho-alpha-D-ribose 1-diphosphate</name>
        <dbReference type="ChEBI" id="CHEBI:58017"/>
        <note>ligand shared between dimeric partners</note>
    </ligand>
</feature>
<organism evidence="9 10">
    <name type="scientific">Rubinisphaera brasiliensis (strain ATCC 49424 / DSM 5305 / JCM 21570 / IAM 15109 / NBRC 103401 / IFAM 1448)</name>
    <name type="common">Planctomyces brasiliensis</name>
    <dbReference type="NCBI Taxonomy" id="756272"/>
    <lineage>
        <taxon>Bacteria</taxon>
        <taxon>Pseudomonadati</taxon>
        <taxon>Planctomycetota</taxon>
        <taxon>Planctomycetia</taxon>
        <taxon>Planctomycetales</taxon>
        <taxon>Planctomycetaceae</taxon>
        <taxon>Rubinisphaera</taxon>
    </lineage>
</organism>
<comment type="catalytic activity">
    <reaction evidence="7">
        <text>orotidine 5'-phosphate + diphosphate = orotate + 5-phospho-alpha-D-ribose 1-diphosphate</text>
        <dbReference type="Rhea" id="RHEA:10380"/>
        <dbReference type="ChEBI" id="CHEBI:30839"/>
        <dbReference type="ChEBI" id="CHEBI:33019"/>
        <dbReference type="ChEBI" id="CHEBI:57538"/>
        <dbReference type="ChEBI" id="CHEBI:58017"/>
        <dbReference type="EC" id="2.4.2.10"/>
    </reaction>
</comment>
<dbReference type="OrthoDB" id="4213751at2"/>
<evidence type="ECO:0000256" key="7">
    <source>
        <dbReference type="HAMAP-Rule" id="MF_01208"/>
    </source>
</evidence>
<dbReference type="GO" id="GO:0044205">
    <property type="term" value="P:'de novo' UMP biosynthetic process"/>
    <property type="evidence" value="ECO:0007669"/>
    <property type="project" value="UniProtKB-UniRule"/>
</dbReference>
<dbReference type="SUPFAM" id="SSF53271">
    <property type="entry name" value="PRTase-like"/>
    <property type="match status" value="1"/>
</dbReference>
<keyword evidence="6 7" id="KW-0665">Pyrimidine biosynthesis</keyword>
<gene>
    <name evidence="7" type="primary">pyrE</name>
    <name evidence="9" type="ordered locus">Plabr_4381</name>
</gene>
<feature type="binding site" evidence="7">
    <location>
        <position position="153"/>
    </location>
    <ligand>
        <name>orotate</name>
        <dbReference type="ChEBI" id="CHEBI:30839"/>
    </ligand>
</feature>
<dbReference type="GO" id="GO:0004588">
    <property type="term" value="F:orotate phosphoribosyltransferase activity"/>
    <property type="evidence" value="ECO:0007669"/>
    <property type="project" value="UniProtKB-UniRule"/>
</dbReference>
<dbReference type="EMBL" id="CP002546">
    <property type="protein sequence ID" value="ADY61954.1"/>
    <property type="molecule type" value="Genomic_DNA"/>
</dbReference>
<evidence type="ECO:0000256" key="2">
    <source>
        <dbReference type="ARBA" id="ARBA00011971"/>
    </source>
</evidence>
<dbReference type="RefSeq" id="WP_013630659.1">
    <property type="nucleotide sequence ID" value="NC_015174.1"/>
</dbReference>
<dbReference type="UniPathway" id="UPA00070">
    <property type="reaction ID" value="UER00119"/>
</dbReference>
<dbReference type="PANTHER" id="PTHR19278:SF9">
    <property type="entry name" value="URIDINE 5'-MONOPHOSPHATE SYNTHASE"/>
    <property type="match status" value="1"/>
</dbReference>
<dbReference type="InterPro" id="IPR029057">
    <property type="entry name" value="PRTase-like"/>
</dbReference>
<dbReference type="PANTHER" id="PTHR19278">
    <property type="entry name" value="OROTATE PHOSPHORIBOSYLTRANSFERASE"/>
    <property type="match status" value="1"/>
</dbReference>
<dbReference type="Gene3D" id="3.40.50.2020">
    <property type="match status" value="1"/>
</dbReference>
<dbReference type="InterPro" id="IPR023031">
    <property type="entry name" value="OPRT"/>
</dbReference>
<evidence type="ECO:0000259" key="8">
    <source>
        <dbReference type="Pfam" id="PF00156"/>
    </source>
</evidence>
<keyword evidence="10" id="KW-1185">Reference proteome</keyword>
<dbReference type="InterPro" id="IPR004467">
    <property type="entry name" value="Or_phspho_trans_dom"/>
</dbReference>
<dbReference type="EC" id="2.4.2.10" evidence="2 7"/>
<feature type="binding site" description="in other chain" evidence="7">
    <location>
        <begin position="121"/>
        <end position="129"/>
    </location>
    <ligand>
        <name>5-phospho-alpha-D-ribose 1-diphosphate</name>
        <dbReference type="ChEBI" id="CHEBI:58017"/>
        <note>ligand shared between dimeric partners</note>
    </ligand>
</feature>
<dbReference type="HOGENOM" id="CLU_074878_2_1_0"/>
<dbReference type="KEGG" id="pbs:Plabr_4381"/>
<feature type="binding site" evidence="7">
    <location>
        <position position="125"/>
    </location>
    <ligand>
        <name>orotate</name>
        <dbReference type="ChEBI" id="CHEBI:30839"/>
    </ligand>
</feature>
<evidence type="ECO:0000256" key="5">
    <source>
        <dbReference type="ARBA" id="ARBA00022842"/>
    </source>
</evidence>
<dbReference type="Proteomes" id="UP000006860">
    <property type="component" value="Chromosome"/>
</dbReference>
<dbReference type="eggNOG" id="COG0461">
    <property type="taxonomic scope" value="Bacteria"/>
</dbReference>
<dbReference type="GO" id="GO:0019856">
    <property type="term" value="P:pyrimidine nucleobase biosynthetic process"/>
    <property type="evidence" value="ECO:0007669"/>
    <property type="project" value="TreeGrafter"/>
</dbReference>
<dbReference type="AlphaFoldDB" id="F0SKH3"/>
<evidence type="ECO:0000256" key="3">
    <source>
        <dbReference type="ARBA" id="ARBA00022676"/>
    </source>
</evidence>
<evidence type="ECO:0000313" key="9">
    <source>
        <dbReference type="EMBL" id="ADY61954.1"/>
    </source>
</evidence>
<proteinExistence type="inferred from homology"/>
<evidence type="ECO:0000256" key="4">
    <source>
        <dbReference type="ARBA" id="ARBA00022679"/>
    </source>
</evidence>
<dbReference type="CDD" id="cd06223">
    <property type="entry name" value="PRTases_typeI"/>
    <property type="match status" value="1"/>
</dbReference>
<dbReference type="STRING" id="756272.Plabr_4381"/>
<comment type="subunit">
    <text evidence="7">Homodimer.</text>
</comment>
<evidence type="ECO:0000256" key="6">
    <source>
        <dbReference type="ARBA" id="ARBA00022975"/>
    </source>
</evidence>
<protein>
    <recommendedName>
        <fullName evidence="2 7">Orotate phosphoribosyltransferase</fullName>
        <shortName evidence="7">OPRT</shortName>
        <shortName evidence="7">OPRTase</shortName>
        <ecNumber evidence="2 7">2.4.2.10</ecNumber>
    </recommendedName>
</protein>
<name>F0SKH3_RUBBR</name>
<keyword evidence="3 7" id="KW-0328">Glycosyltransferase</keyword>
<dbReference type="NCBIfam" id="TIGR00336">
    <property type="entry name" value="pyrE"/>
    <property type="match status" value="1"/>
</dbReference>
<reference evidence="10" key="1">
    <citation type="submission" date="2011-02" db="EMBL/GenBank/DDBJ databases">
        <title>The complete genome of Planctomyces brasiliensis DSM 5305.</title>
        <authorList>
            <person name="Lucas S."/>
            <person name="Copeland A."/>
            <person name="Lapidus A."/>
            <person name="Bruce D."/>
            <person name="Goodwin L."/>
            <person name="Pitluck S."/>
            <person name="Kyrpides N."/>
            <person name="Mavromatis K."/>
            <person name="Pagani I."/>
            <person name="Ivanova N."/>
            <person name="Ovchinnikova G."/>
            <person name="Lu M."/>
            <person name="Detter J.C."/>
            <person name="Han C."/>
            <person name="Land M."/>
            <person name="Hauser L."/>
            <person name="Markowitz V."/>
            <person name="Cheng J.-F."/>
            <person name="Hugenholtz P."/>
            <person name="Woyke T."/>
            <person name="Wu D."/>
            <person name="Tindall B."/>
            <person name="Pomrenke H.G."/>
            <person name="Brambilla E."/>
            <person name="Klenk H.-P."/>
            <person name="Eisen J.A."/>
        </authorList>
    </citation>
    <scope>NUCLEOTIDE SEQUENCE [LARGE SCALE GENOMIC DNA]</scope>
    <source>
        <strain evidence="10">ATCC 49424 / DSM 5305 / JCM 21570 / NBRC 103401 / IFAM 1448</strain>
    </source>
</reference>
<sequence length="184" mass="20056">MSQKQDLIDFFRERALKFGDFTLVSGKKAKYYLDGKQVTLHARGLTLVSEGFLELLSDLEYDAVGGMVIGADPIVGGMLNAASEKRPDLRGFLIRKESKGHGTQKFVEGPVEPGMKVVIVEDVVTTGGSALQAVERIQDFGCEVVCVAGIIDRLEGGKANFEARGLEHRTLLTIRDFGLEPPTE</sequence>
<feature type="binding site" evidence="7">
    <location>
        <position position="99"/>
    </location>
    <ligand>
        <name>5-phospho-alpha-D-ribose 1-diphosphate</name>
        <dbReference type="ChEBI" id="CHEBI:58017"/>
        <note>ligand shared between dimeric partners</note>
    </ligand>
</feature>
<comment type="similarity">
    <text evidence="7">Belongs to the purine/pyrimidine phosphoribosyltransferase family. PyrE subfamily.</text>
</comment>
<evidence type="ECO:0000256" key="1">
    <source>
        <dbReference type="ARBA" id="ARBA00004889"/>
    </source>
</evidence>
<keyword evidence="4 7" id="KW-0808">Transferase</keyword>
<dbReference type="GO" id="GO:0000287">
    <property type="term" value="F:magnesium ion binding"/>
    <property type="evidence" value="ECO:0007669"/>
    <property type="project" value="UniProtKB-UniRule"/>
</dbReference>
<keyword evidence="5 7" id="KW-0460">Magnesium</keyword>
<comment type="pathway">
    <text evidence="1 7">Pyrimidine metabolism; UMP biosynthesis via de novo pathway; UMP from orotate: step 1/2.</text>
</comment>
<evidence type="ECO:0000313" key="10">
    <source>
        <dbReference type="Proteomes" id="UP000006860"/>
    </source>
</evidence>
<dbReference type="Pfam" id="PF00156">
    <property type="entry name" value="Pribosyltran"/>
    <property type="match status" value="1"/>
</dbReference>
<comment type="function">
    <text evidence="7">Catalyzes the transfer of a ribosyl phosphate group from 5-phosphoribose 1-diphosphate to orotate, leading to the formation of orotidine monophosphate (OMP).</text>
</comment>
<dbReference type="FunFam" id="3.40.50.2020:FF:000029">
    <property type="entry name" value="Orotate phosphoribosyltransferase"/>
    <property type="match status" value="1"/>
</dbReference>